<protein>
    <submittedName>
        <fullName evidence="2">Uncharacterized protein</fullName>
    </submittedName>
</protein>
<feature type="compositionally biased region" description="Basic and acidic residues" evidence="1">
    <location>
        <begin position="1"/>
        <end position="11"/>
    </location>
</feature>
<dbReference type="Proteomes" id="UP000054653">
    <property type="component" value="Unassembled WGS sequence"/>
</dbReference>
<name>A0A0V1D9C4_TRIBR</name>
<dbReference type="AlphaFoldDB" id="A0A0V1D9C4"/>
<evidence type="ECO:0000313" key="3">
    <source>
        <dbReference type="Proteomes" id="UP000054653"/>
    </source>
</evidence>
<keyword evidence="3" id="KW-1185">Reference proteome</keyword>
<accession>A0A0V1D9C4</accession>
<organism evidence="2 3">
    <name type="scientific">Trichinella britovi</name>
    <name type="common">Parasitic roundworm</name>
    <dbReference type="NCBI Taxonomy" id="45882"/>
    <lineage>
        <taxon>Eukaryota</taxon>
        <taxon>Metazoa</taxon>
        <taxon>Ecdysozoa</taxon>
        <taxon>Nematoda</taxon>
        <taxon>Enoplea</taxon>
        <taxon>Dorylaimia</taxon>
        <taxon>Trichinellida</taxon>
        <taxon>Trichinellidae</taxon>
        <taxon>Trichinella</taxon>
    </lineage>
</organism>
<gene>
    <name evidence="2" type="ORF">T03_3080</name>
</gene>
<proteinExistence type="predicted"/>
<feature type="region of interest" description="Disordered" evidence="1">
    <location>
        <begin position="1"/>
        <end position="22"/>
    </location>
</feature>
<comment type="caution">
    <text evidence="2">The sequence shown here is derived from an EMBL/GenBank/DDBJ whole genome shotgun (WGS) entry which is preliminary data.</text>
</comment>
<evidence type="ECO:0000256" key="1">
    <source>
        <dbReference type="SAM" id="MobiDB-lite"/>
    </source>
</evidence>
<reference evidence="2 3" key="1">
    <citation type="submission" date="2015-01" db="EMBL/GenBank/DDBJ databases">
        <title>Evolution of Trichinella species and genotypes.</title>
        <authorList>
            <person name="Korhonen P.K."/>
            <person name="Edoardo P."/>
            <person name="Giuseppe L.R."/>
            <person name="Gasser R.B."/>
        </authorList>
    </citation>
    <scope>NUCLEOTIDE SEQUENCE [LARGE SCALE GENOMIC DNA]</scope>
    <source>
        <strain evidence="2">ISS120</strain>
    </source>
</reference>
<sequence>MDINGRSRSEQRSAISATRLDMSGNAELRSQASTVHHSVRIMQYLSNDVMHNAIDAYNGLCLHIVHVGANFGINEEKSQEQFSMTMFFKTYAPANPSTLRYVFAVSPEKIYREY</sequence>
<dbReference type="EMBL" id="JYDI01000028">
    <property type="protein sequence ID" value="KRY57714.1"/>
    <property type="molecule type" value="Genomic_DNA"/>
</dbReference>
<evidence type="ECO:0000313" key="2">
    <source>
        <dbReference type="EMBL" id="KRY57714.1"/>
    </source>
</evidence>